<comment type="caution">
    <text evidence="2">The sequence shown here is derived from an EMBL/GenBank/DDBJ whole genome shotgun (WGS) entry which is preliminary data.</text>
</comment>
<dbReference type="InterPro" id="IPR038883">
    <property type="entry name" value="AN11006-like"/>
</dbReference>
<sequence>MSNTPNSPSPPPGGHPSQTAPSLLTLPGEIRNRIYEFALHNPEGLTHTTQIVKIREPQSGKKKALIKPLFHAFIHPLSPGADNRPAVEYNQLKYVCRQLYAETAGLELKLNAWVVPGKYDRRVSPEAMLVRFTRSCAPQRLTWLTNISLSPTVCDCGAARDLRLLDRISQANPRLTINLFLSNFHFGRKAMYALRLMSQGLAIALTLYGVNLGFLLEGTRWAANGLREDKVKAYRARHPFSSIEARNLRVRPQEREMTDEFVESFVEMFAKGYLSKKAMVTWLSFAKHWINHGMSYGKV</sequence>
<evidence type="ECO:0000313" key="2">
    <source>
        <dbReference type="EMBL" id="KAF2877754.1"/>
    </source>
</evidence>
<dbReference type="PANTHER" id="PTHR42085">
    <property type="entry name" value="F-BOX DOMAIN-CONTAINING PROTEIN"/>
    <property type="match status" value="1"/>
</dbReference>
<reference evidence="2 3" key="1">
    <citation type="submission" date="2020-01" db="EMBL/GenBank/DDBJ databases">
        <authorList>
            <consortium name="DOE Joint Genome Institute"/>
            <person name="Haridas S."/>
            <person name="Albert R."/>
            <person name="Binder M."/>
            <person name="Bloem J."/>
            <person name="Labutti K."/>
            <person name="Salamov A."/>
            <person name="Andreopoulos B."/>
            <person name="Baker S.E."/>
            <person name="Barry K."/>
            <person name="Bills G."/>
            <person name="Bluhm B.H."/>
            <person name="Cannon C."/>
            <person name="Castanera R."/>
            <person name="Culley D.E."/>
            <person name="Daum C."/>
            <person name="Ezra D."/>
            <person name="Gonzalez J.B."/>
            <person name="Henrissat B."/>
            <person name="Kuo A."/>
            <person name="Liang C."/>
            <person name="Lipzen A."/>
            <person name="Lutzoni F."/>
            <person name="Magnuson J."/>
            <person name="Mondo S."/>
            <person name="Nolan M."/>
            <person name="Ohm R."/>
            <person name="Pangilinan J."/>
            <person name="Park H.-J.H."/>
            <person name="Ramirez L."/>
            <person name="Alfaro M."/>
            <person name="Sun H."/>
            <person name="Tritt A."/>
            <person name="Yoshinaga Y."/>
            <person name="Zwiers L.-H.L."/>
            <person name="Turgeon B.G."/>
            <person name="Goodwin S.B."/>
            <person name="Spatafora J.W."/>
            <person name="Crous P.W."/>
            <person name="Grigoriev I.V."/>
        </authorList>
    </citation>
    <scope>NUCLEOTIDE SEQUENCE [LARGE SCALE GENOMIC DNA]</scope>
    <source>
        <strain evidence="2 3">CBS 611.86</strain>
    </source>
</reference>
<evidence type="ECO:0000256" key="1">
    <source>
        <dbReference type="SAM" id="MobiDB-lite"/>
    </source>
</evidence>
<keyword evidence="3" id="KW-1185">Reference proteome</keyword>
<organism evidence="2 3">
    <name type="scientific">Massariosphaeria phaeospora</name>
    <dbReference type="NCBI Taxonomy" id="100035"/>
    <lineage>
        <taxon>Eukaryota</taxon>
        <taxon>Fungi</taxon>
        <taxon>Dikarya</taxon>
        <taxon>Ascomycota</taxon>
        <taxon>Pezizomycotina</taxon>
        <taxon>Dothideomycetes</taxon>
        <taxon>Pleosporomycetidae</taxon>
        <taxon>Pleosporales</taxon>
        <taxon>Pleosporales incertae sedis</taxon>
        <taxon>Massariosphaeria</taxon>
    </lineage>
</organism>
<protein>
    <submittedName>
        <fullName evidence="2">Uncharacterized protein</fullName>
    </submittedName>
</protein>
<gene>
    <name evidence="2" type="ORF">BDV95DRAFT_588790</name>
</gene>
<accession>A0A7C8IEN2</accession>
<dbReference type="OrthoDB" id="4790878at2759"/>
<proteinExistence type="predicted"/>
<name>A0A7C8IEN2_9PLEO</name>
<dbReference type="EMBL" id="JAADJZ010000001">
    <property type="protein sequence ID" value="KAF2877754.1"/>
    <property type="molecule type" value="Genomic_DNA"/>
</dbReference>
<dbReference type="AlphaFoldDB" id="A0A7C8IEN2"/>
<dbReference type="Proteomes" id="UP000481861">
    <property type="component" value="Unassembled WGS sequence"/>
</dbReference>
<dbReference type="PANTHER" id="PTHR42085:SF1">
    <property type="entry name" value="F-BOX DOMAIN-CONTAINING PROTEIN"/>
    <property type="match status" value="1"/>
</dbReference>
<feature type="region of interest" description="Disordered" evidence="1">
    <location>
        <begin position="1"/>
        <end position="23"/>
    </location>
</feature>
<evidence type="ECO:0000313" key="3">
    <source>
        <dbReference type="Proteomes" id="UP000481861"/>
    </source>
</evidence>